<dbReference type="EMBL" id="OW240924">
    <property type="protein sequence ID" value="CAH2327800.1"/>
    <property type="molecule type" value="Genomic_DNA"/>
</dbReference>
<sequence length="188" mass="21165">MATHRTKKTTAKTDKINFFGHKGQTPQTASQSDAQDGDGDSDSSLPIVDNTQTDQITKSFLEHPLNTLSNKLIASWQQTADAIRNRNHPHDDFPTVKVFNDLSAATLKKRRAFHRIAEALRQHGTRYRWGYPTKMLIQRGGTFKPVHSPEEGARLLKEWGIPLGPSEPTAQPIEKTAREWSAARKRLT</sequence>
<accession>A0AAD1TND5</accession>
<feature type="region of interest" description="Disordered" evidence="1">
    <location>
        <begin position="1"/>
        <end position="48"/>
    </location>
</feature>
<proteinExistence type="predicted"/>
<organism evidence="2 3">
    <name type="scientific">Pelobates cultripes</name>
    <name type="common">Western spadefoot toad</name>
    <dbReference type="NCBI Taxonomy" id="61616"/>
    <lineage>
        <taxon>Eukaryota</taxon>
        <taxon>Metazoa</taxon>
        <taxon>Chordata</taxon>
        <taxon>Craniata</taxon>
        <taxon>Vertebrata</taxon>
        <taxon>Euteleostomi</taxon>
        <taxon>Amphibia</taxon>
        <taxon>Batrachia</taxon>
        <taxon>Anura</taxon>
        <taxon>Pelobatoidea</taxon>
        <taxon>Pelobatidae</taxon>
        <taxon>Pelobates</taxon>
    </lineage>
</organism>
<protein>
    <submittedName>
        <fullName evidence="2">Uncharacterized protein</fullName>
    </submittedName>
</protein>
<dbReference type="AlphaFoldDB" id="A0AAD1TND5"/>
<dbReference type="InterPro" id="IPR042566">
    <property type="entry name" value="L1_C"/>
</dbReference>
<dbReference type="Gene3D" id="3.30.250.20">
    <property type="entry name" value="L1 transposable element, C-terminal domain"/>
    <property type="match status" value="1"/>
</dbReference>
<feature type="compositionally biased region" description="Basic residues" evidence="1">
    <location>
        <begin position="1"/>
        <end position="10"/>
    </location>
</feature>
<gene>
    <name evidence="2" type="ORF">PECUL_23A006604</name>
</gene>
<evidence type="ECO:0000313" key="2">
    <source>
        <dbReference type="EMBL" id="CAH2327800.1"/>
    </source>
</evidence>
<dbReference type="Proteomes" id="UP001295444">
    <property type="component" value="Chromosome 13"/>
</dbReference>
<name>A0AAD1TND5_PELCU</name>
<evidence type="ECO:0000313" key="3">
    <source>
        <dbReference type="Proteomes" id="UP001295444"/>
    </source>
</evidence>
<evidence type="ECO:0000256" key="1">
    <source>
        <dbReference type="SAM" id="MobiDB-lite"/>
    </source>
</evidence>
<keyword evidence="3" id="KW-1185">Reference proteome</keyword>
<feature type="region of interest" description="Disordered" evidence="1">
    <location>
        <begin position="163"/>
        <end position="188"/>
    </location>
</feature>
<reference evidence="2" key="1">
    <citation type="submission" date="2022-03" db="EMBL/GenBank/DDBJ databases">
        <authorList>
            <person name="Alioto T."/>
            <person name="Alioto T."/>
            <person name="Gomez Garrido J."/>
        </authorList>
    </citation>
    <scope>NUCLEOTIDE SEQUENCE</scope>
</reference>